<gene>
    <name evidence="2" type="ORF">NDU88_001939</name>
</gene>
<evidence type="ECO:0000313" key="2">
    <source>
        <dbReference type="EMBL" id="KAJ1206536.1"/>
    </source>
</evidence>
<proteinExistence type="predicted"/>
<name>A0AAV7W1I4_PLEWA</name>
<organism evidence="2 3">
    <name type="scientific">Pleurodeles waltl</name>
    <name type="common">Iberian ribbed newt</name>
    <dbReference type="NCBI Taxonomy" id="8319"/>
    <lineage>
        <taxon>Eukaryota</taxon>
        <taxon>Metazoa</taxon>
        <taxon>Chordata</taxon>
        <taxon>Craniata</taxon>
        <taxon>Vertebrata</taxon>
        <taxon>Euteleostomi</taxon>
        <taxon>Amphibia</taxon>
        <taxon>Batrachia</taxon>
        <taxon>Caudata</taxon>
        <taxon>Salamandroidea</taxon>
        <taxon>Salamandridae</taxon>
        <taxon>Pleurodelinae</taxon>
        <taxon>Pleurodeles</taxon>
    </lineage>
</organism>
<reference evidence="2" key="1">
    <citation type="journal article" date="2022" name="bioRxiv">
        <title>Sequencing and chromosome-scale assembly of the giantPleurodeles waltlgenome.</title>
        <authorList>
            <person name="Brown T."/>
            <person name="Elewa A."/>
            <person name="Iarovenko S."/>
            <person name="Subramanian E."/>
            <person name="Araus A.J."/>
            <person name="Petzold A."/>
            <person name="Susuki M."/>
            <person name="Suzuki K.-i.T."/>
            <person name="Hayashi T."/>
            <person name="Toyoda A."/>
            <person name="Oliveira C."/>
            <person name="Osipova E."/>
            <person name="Leigh N.D."/>
            <person name="Simon A."/>
            <person name="Yun M.H."/>
        </authorList>
    </citation>
    <scope>NUCLEOTIDE SEQUENCE</scope>
    <source>
        <strain evidence="2">20211129_DDA</strain>
        <tissue evidence="2">Liver</tissue>
    </source>
</reference>
<feature type="compositionally biased region" description="Low complexity" evidence="1">
    <location>
        <begin position="33"/>
        <end position="45"/>
    </location>
</feature>
<dbReference type="AlphaFoldDB" id="A0AAV7W1I4"/>
<comment type="caution">
    <text evidence="2">The sequence shown here is derived from an EMBL/GenBank/DDBJ whole genome shotgun (WGS) entry which is preliminary data.</text>
</comment>
<dbReference type="EMBL" id="JANPWB010000002">
    <property type="protein sequence ID" value="KAJ1206536.1"/>
    <property type="molecule type" value="Genomic_DNA"/>
</dbReference>
<keyword evidence="3" id="KW-1185">Reference proteome</keyword>
<protein>
    <recommendedName>
        <fullName evidence="4">Secreted protein</fullName>
    </recommendedName>
</protein>
<evidence type="ECO:0008006" key="4">
    <source>
        <dbReference type="Google" id="ProtNLM"/>
    </source>
</evidence>
<evidence type="ECO:0000256" key="1">
    <source>
        <dbReference type="SAM" id="MobiDB-lite"/>
    </source>
</evidence>
<feature type="region of interest" description="Disordered" evidence="1">
    <location>
        <begin position="33"/>
        <end position="98"/>
    </location>
</feature>
<accession>A0AAV7W1I4</accession>
<sequence length="109" mass="11405">MPGLCRSELCTTRRARAWALSMVCSAGRRPVAGAAQSSCSGGALSPSPEQGRRVGPTAAEALTESVHRRSLAPHREHGRLPAAYAGHAGKSPLEGPIKCTLQLSPPRCH</sequence>
<dbReference type="Proteomes" id="UP001066276">
    <property type="component" value="Chromosome 1_2"/>
</dbReference>
<evidence type="ECO:0000313" key="3">
    <source>
        <dbReference type="Proteomes" id="UP001066276"/>
    </source>
</evidence>